<evidence type="ECO:0000256" key="1">
    <source>
        <dbReference type="SAM" id="MobiDB-lite"/>
    </source>
</evidence>
<dbReference type="Gene3D" id="2.60.40.10">
    <property type="entry name" value="Immunoglobulins"/>
    <property type="match status" value="5"/>
</dbReference>
<evidence type="ECO:0000313" key="4">
    <source>
        <dbReference type="Proteomes" id="UP000603434"/>
    </source>
</evidence>
<dbReference type="InterPro" id="IPR036116">
    <property type="entry name" value="FN3_sf"/>
</dbReference>
<protein>
    <recommendedName>
        <fullName evidence="2">Fibronectin type-III domain-containing protein</fullName>
    </recommendedName>
</protein>
<proteinExistence type="predicted"/>
<dbReference type="InterPro" id="IPR003961">
    <property type="entry name" value="FN3_dom"/>
</dbReference>
<dbReference type="PROSITE" id="PS50853">
    <property type="entry name" value="FN3"/>
    <property type="match status" value="2"/>
</dbReference>
<evidence type="ECO:0000259" key="2">
    <source>
        <dbReference type="PROSITE" id="PS50853"/>
    </source>
</evidence>
<feature type="domain" description="Fibronectin type-III" evidence="2">
    <location>
        <begin position="363"/>
        <end position="467"/>
    </location>
</feature>
<dbReference type="SUPFAM" id="SSF49265">
    <property type="entry name" value="Fibronectin type III"/>
    <property type="match status" value="3"/>
</dbReference>
<feature type="domain" description="Fibronectin type-III" evidence="2">
    <location>
        <begin position="567"/>
        <end position="660"/>
    </location>
</feature>
<organism evidence="3 4">
    <name type="scientific">Candidatus Desulfatibia profunda</name>
    <dbReference type="NCBI Taxonomy" id="2841695"/>
    <lineage>
        <taxon>Bacteria</taxon>
        <taxon>Pseudomonadati</taxon>
        <taxon>Thermodesulfobacteriota</taxon>
        <taxon>Desulfobacteria</taxon>
        <taxon>Desulfobacterales</taxon>
        <taxon>Desulfobacterales incertae sedis</taxon>
        <taxon>Candidatus Desulfatibia</taxon>
    </lineage>
</organism>
<dbReference type="InterPro" id="IPR050713">
    <property type="entry name" value="RTP_Phos/Ushers"/>
</dbReference>
<sequence>MLRRRNIIVLAVVMLTVLGAAAFAEADRNALAIFNLTPTNMEAMGYDGEILYALLSALEREKTIELMPRREMEEILFHAGLVQGGDLESIAKAGKALGINFVLFGNVTKKAGPILAQLKLMDVQNKRLIKTWDKSFAGREAILNEIPAFAKELSSAIVNREQTYAVPGAAPVQAAVDIENLRAKSDGDKVVLTWKFDPSQPIVGFNVYRSEHSEGFYQFHGRTNQNLFDDTQINKGKSYYYRIGIMLSSGDEIKSGLTTQIKSAGEKIPHPPLIMSGQGCVRRAEIKFVPSLLNDQEKFKLDGYKVYRKKSSGDSWENLASISAKMESQSELAFNVEDSKNLEDGETYFYAVSSLDDKERESPLSDPVSVKTIQRPVLTVEKDNLLRKTDLAWQPREGVFGYYLYRKRAQAQEDWQNVAKIRADSEARYTDDKGLEDGQTYQYSLTVYDAKAESGSSKTVQAKTKDRPPPPQDVLSQSGLVKSVKIFWTPVDDPDVDGYAIYRGTKADDLKRIAKAKGYQSHSYLDKGAGYEPLEDGRDYFYAIVSYNLFGADGEPTKAVKATTKPRPTPVKGFVATKGSDFINIKWDKNPEPDIRAYSLARSRNGGYWSTLKNLDSDQTSFKDMDLRPETDYRYRIIVQDNDSLESDPVESEAVASPIERPKK</sequence>
<dbReference type="PANTHER" id="PTHR46957">
    <property type="entry name" value="CYTOKINE RECEPTOR"/>
    <property type="match status" value="1"/>
</dbReference>
<dbReference type="Proteomes" id="UP000603434">
    <property type="component" value="Unassembled WGS sequence"/>
</dbReference>
<dbReference type="SMART" id="SM00060">
    <property type="entry name" value="FN3"/>
    <property type="match status" value="3"/>
</dbReference>
<dbReference type="PANTHER" id="PTHR46957:SF3">
    <property type="entry name" value="CYTOKINE RECEPTOR"/>
    <property type="match status" value="1"/>
</dbReference>
<reference evidence="3 4" key="1">
    <citation type="submission" date="2020-08" db="EMBL/GenBank/DDBJ databases">
        <title>Bridging the membrane lipid divide: bacteria of the FCB group superphylum have the potential to synthesize archaeal ether lipids.</title>
        <authorList>
            <person name="Villanueva L."/>
            <person name="Von Meijenfeldt F.A.B."/>
            <person name="Westbye A.B."/>
            <person name="Yadav S."/>
            <person name="Hopmans E.C."/>
            <person name="Dutilh B.E."/>
            <person name="Sinninghe Damste J.S."/>
        </authorList>
    </citation>
    <scope>NUCLEOTIDE SEQUENCE [LARGE SCALE GENOMIC DNA]</scope>
    <source>
        <strain evidence="3">NIOZ-UU30</strain>
    </source>
</reference>
<name>A0A8J6NVD0_9BACT</name>
<dbReference type="GO" id="GO:0016020">
    <property type="term" value="C:membrane"/>
    <property type="evidence" value="ECO:0007669"/>
    <property type="project" value="UniProtKB-SubCell"/>
</dbReference>
<evidence type="ECO:0000313" key="3">
    <source>
        <dbReference type="EMBL" id="MBC8362134.1"/>
    </source>
</evidence>
<dbReference type="CDD" id="cd00063">
    <property type="entry name" value="FN3"/>
    <property type="match status" value="3"/>
</dbReference>
<comment type="caution">
    <text evidence="3">The sequence shown here is derived from an EMBL/GenBank/DDBJ whole genome shotgun (WGS) entry which is preliminary data.</text>
</comment>
<dbReference type="Gene3D" id="3.40.50.10610">
    <property type="entry name" value="ABC-type transport auxiliary lipoprotein component"/>
    <property type="match status" value="1"/>
</dbReference>
<dbReference type="EMBL" id="JACNJH010000171">
    <property type="protein sequence ID" value="MBC8362134.1"/>
    <property type="molecule type" value="Genomic_DNA"/>
</dbReference>
<gene>
    <name evidence="3" type="ORF">H8E23_12135</name>
</gene>
<dbReference type="AlphaFoldDB" id="A0A8J6NVD0"/>
<accession>A0A8J6NVD0</accession>
<feature type="region of interest" description="Disordered" evidence="1">
    <location>
        <begin position="644"/>
        <end position="664"/>
    </location>
</feature>
<feature type="region of interest" description="Disordered" evidence="1">
    <location>
        <begin position="456"/>
        <end position="475"/>
    </location>
</feature>
<dbReference type="InterPro" id="IPR013783">
    <property type="entry name" value="Ig-like_fold"/>
</dbReference>